<comment type="caution">
    <text evidence="4">The sequence shown here is derived from an EMBL/GenBank/DDBJ whole genome shotgun (WGS) entry which is preliminary data.</text>
</comment>
<sequence length="230" mass="24410">MKKFSSVLMAGFATAALVAGSSAAHASVVSEVAEPFELLEQLNTSADPFVALDAMSESEQEILLQEFDEMQTEQVAVIFAPNGDMSVSAAANAGVLNVASPAYSDIAWSWVEKAACVIHVDLISCNRAAKDADNASASAKKLFPKSLHNGRGDAYRHCYWNALMTISIGENGAMKIASNHEAVRNGPAREKKMDLANNKTGRSVGKAQKTASKSSTKCKSLANQNKLVTL</sequence>
<gene>
    <name evidence="4" type="ORF">ACFO7V_06580</name>
</gene>
<evidence type="ECO:0000256" key="2">
    <source>
        <dbReference type="SAM" id="SignalP"/>
    </source>
</evidence>
<dbReference type="RefSeq" id="WP_346059168.1">
    <property type="nucleotide sequence ID" value="NZ_BAAAVQ010000032.1"/>
</dbReference>
<dbReference type="Proteomes" id="UP001595884">
    <property type="component" value="Unassembled WGS sequence"/>
</dbReference>
<reference evidence="5" key="1">
    <citation type="journal article" date="2019" name="Int. J. Syst. Evol. Microbiol.">
        <title>The Global Catalogue of Microorganisms (GCM) 10K type strain sequencing project: providing services to taxonomists for standard genome sequencing and annotation.</title>
        <authorList>
            <consortium name="The Broad Institute Genomics Platform"/>
            <consortium name="The Broad Institute Genome Sequencing Center for Infectious Disease"/>
            <person name="Wu L."/>
            <person name="Ma J."/>
        </authorList>
    </citation>
    <scope>NUCLEOTIDE SEQUENCE [LARGE SCALE GENOMIC DNA]</scope>
    <source>
        <strain evidence="5">CGMCC 1.12849</strain>
    </source>
</reference>
<keyword evidence="5" id="KW-1185">Reference proteome</keyword>
<evidence type="ECO:0000256" key="1">
    <source>
        <dbReference type="SAM" id="MobiDB-lite"/>
    </source>
</evidence>
<dbReference type="EMBL" id="JBHSHE010000025">
    <property type="protein sequence ID" value="MFC4715803.1"/>
    <property type="molecule type" value="Genomic_DNA"/>
</dbReference>
<evidence type="ECO:0000259" key="3">
    <source>
        <dbReference type="Pfam" id="PF22322"/>
    </source>
</evidence>
<keyword evidence="2" id="KW-0732">Signal</keyword>
<dbReference type="Pfam" id="PF22322">
    <property type="entry name" value="DUF6973"/>
    <property type="match status" value="1"/>
</dbReference>
<feature type="signal peptide" evidence="2">
    <location>
        <begin position="1"/>
        <end position="26"/>
    </location>
</feature>
<name>A0ABV9MMI9_9MICC</name>
<feature type="region of interest" description="Disordered" evidence="1">
    <location>
        <begin position="199"/>
        <end position="218"/>
    </location>
</feature>
<evidence type="ECO:0000313" key="4">
    <source>
        <dbReference type="EMBL" id="MFC4715803.1"/>
    </source>
</evidence>
<feature type="compositionally biased region" description="Low complexity" evidence="1">
    <location>
        <begin position="206"/>
        <end position="218"/>
    </location>
</feature>
<evidence type="ECO:0000313" key="5">
    <source>
        <dbReference type="Proteomes" id="UP001595884"/>
    </source>
</evidence>
<organism evidence="4 5">
    <name type="scientific">Glutamicibacter bergerei</name>
    <dbReference type="NCBI Taxonomy" id="256702"/>
    <lineage>
        <taxon>Bacteria</taxon>
        <taxon>Bacillati</taxon>
        <taxon>Actinomycetota</taxon>
        <taxon>Actinomycetes</taxon>
        <taxon>Micrococcales</taxon>
        <taxon>Micrococcaceae</taxon>
        <taxon>Glutamicibacter</taxon>
    </lineage>
</organism>
<dbReference type="InterPro" id="IPR054246">
    <property type="entry name" value="DUF6973"/>
</dbReference>
<feature type="domain" description="DUF6973" evidence="3">
    <location>
        <begin position="123"/>
        <end position="222"/>
    </location>
</feature>
<feature type="chain" id="PRO_5045810001" evidence="2">
    <location>
        <begin position="27"/>
        <end position="230"/>
    </location>
</feature>
<accession>A0ABV9MMI9</accession>
<protein>
    <submittedName>
        <fullName evidence="4">DUF6973 domain-containing protein</fullName>
    </submittedName>
</protein>
<proteinExistence type="predicted"/>